<feature type="compositionally biased region" description="Polar residues" evidence="1">
    <location>
        <begin position="16"/>
        <end position="26"/>
    </location>
</feature>
<sequence>MSAESVTRMTPVVPVTQHSETPTTLSEVFEDAFPLTPKQPRPPPRSPPPPRPRPPAAAGWCCWPPRER</sequence>
<name>A0ABU8U4L2_9ACTN</name>
<gene>
    <name evidence="2" type="ORF">WKI68_15520</name>
</gene>
<feature type="compositionally biased region" description="Pro residues" evidence="1">
    <location>
        <begin position="37"/>
        <end position="55"/>
    </location>
</feature>
<proteinExistence type="predicted"/>
<accession>A0ABU8U4L2</accession>
<evidence type="ECO:0000313" key="2">
    <source>
        <dbReference type="EMBL" id="MEJ8642441.1"/>
    </source>
</evidence>
<dbReference type="EMBL" id="JBBKAM010000002">
    <property type="protein sequence ID" value="MEJ8642441.1"/>
    <property type="molecule type" value="Genomic_DNA"/>
</dbReference>
<dbReference type="Proteomes" id="UP001382904">
    <property type="component" value="Unassembled WGS sequence"/>
</dbReference>
<keyword evidence="3" id="KW-1185">Reference proteome</keyword>
<protein>
    <submittedName>
        <fullName evidence="2">Uncharacterized protein</fullName>
    </submittedName>
</protein>
<feature type="region of interest" description="Disordered" evidence="1">
    <location>
        <begin position="1"/>
        <end position="68"/>
    </location>
</feature>
<reference evidence="2 3" key="1">
    <citation type="submission" date="2024-03" db="EMBL/GenBank/DDBJ databases">
        <title>Novel Streptomyces species of biotechnological and ecological value are a feature of Machair soil.</title>
        <authorList>
            <person name="Prole J.R."/>
            <person name="Goodfellow M."/>
            <person name="Allenby N."/>
            <person name="Ward A.C."/>
        </authorList>
    </citation>
    <scope>NUCLEOTIDE SEQUENCE [LARGE SCALE GENOMIC DNA]</scope>
    <source>
        <strain evidence="2 3">MS1.HAVA.3</strain>
    </source>
</reference>
<evidence type="ECO:0000313" key="3">
    <source>
        <dbReference type="Proteomes" id="UP001382904"/>
    </source>
</evidence>
<comment type="caution">
    <text evidence="2">The sequence shown here is derived from an EMBL/GenBank/DDBJ whole genome shotgun (WGS) entry which is preliminary data.</text>
</comment>
<organism evidence="2 3">
    <name type="scientific">Streptomyces caledonius</name>
    <dbReference type="NCBI Taxonomy" id="3134107"/>
    <lineage>
        <taxon>Bacteria</taxon>
        <taxon>Bacillati</taxon>
        <taxon>Actinomycetota</taxon>
        <taxon>Actinomycetes</taxon>
        <taxon>Kitasatosporales</taxon>
        <taxon>Streptomycetaceae</taxon>
        <taxon>Streptomyces</taxon>
    </lineage>
</organism>
<evidence type="ECO:0000256" key="1">
    <source>
        <dbReference type="SAM" id="MobiDB-lite"/>
    </source>
</evidence>